<sequence>MKPSLLLFSILILFYFSSASKVPHSVLDTARNTLRTSLYYYIFPADTISPDRGGGLAVGGIGNELCPLTVIQRKIYLEDGLPLQFFPFNHKRGVVRLSTDLNIQFAFPDSCNQTMVWKLEDYDISTGKYFVGVNGTAGKPGQKSLANWFKIEPFGRDYKLRYCPSVCKFCKVICKGVGLVIDQNGKRRLALSDVPYKIVFRQA</sequence>
<dbReference type="Proteomes" id="UP001060085">
    <property type="component" value="Linkage Group LG02"/>
</dbReference>
<dbReference type="EMBL" id="CM044702">
    <property type="protein sequence ID" value="KAI5674943.1"/>
    <property type="molecule type" value="Genomic_DNA"/>
</dbReference>
<name>A0ACC0BQS2_CATRO</name>
<organism evidence="1 2">
    <name type="scientific">Catharanthus roseus</name>
    <name type="common">Madagascar periwinkle</name>
    <name type="synonym">Vinca rosea</name>
    <dbReference type="NCBI Taxonomy" id="4058"/>
    <lineage>
        <taxon>Eukaryota</taxon>
        <taxon>Viridiplantae</taxon>
        <taxon>Streptophyta</taxon>
        <taxon>Embryophyta</taxon>
        <taxon>Tracheophyta</taxon>
        <taxon>Spermatophyta</taxon>
        <taxon>Magnoliopsida</taxon>
        <taxon>eudicotyledons</taxon>
        <taxon>Gunneridae</taxon>
        <taxon>Pentapetalae</taxon>
        <taxon>asterids</taxon>
        <taxon>lamiids</taxon>
        <taxon>Gentianales</taxon>
        <taxon>Apocynaceae</taxon>
        <taxon>Rauvolfioideae</taxon>
        <taxon>Vinceae</taxon>
        <taxon>Catharanthinae</taxon>
        <taxon>Catharanthus</taxon>
    </lineage>
</organism>
<evidence type="ECO:0000313" key="1">
    <source>
        <dbReference type="EMBL" id="KAI5674943.1"/>
    </source>
</evidence>
<comment type="caution">
    <text evidence="1">The sequence shown here is derived from an EMBL/GenBank/DDBJ whole genome shotgun (WGS) entry which is preliminary data.</text>
</comment>
<proteinExistence type="predicted"/>
<reference evidence="2" key="1">
    <citation type="journal article" date="2023" name="Nat. Plants">
        <title>Single-cell RNA sequencing provides a high-resolution roadmap for understanding the multicellular compartmentation of specialized metabolism.</title>
        <authorList>
            <person name="Sun S."/>
            <person name="Shen X."/>
            <person name="Li Y."/>
            <person name="Li Y."/>
            <person name="Wang S."/>
            <person name="Li R."/>
            <person name="Zhang H."/>
            <person name="Shen G."/>
            <person name="Guo B."/>
            <person name="Wei J."/>
            <person name="Xu J."/>
            <person name="St-Pierre B."/>
            <person name="Chen S."/>
            <person name="Sun C."/>
        </authorList>
    </citation>
    <scope>NUCLEOTIDE SEQUENCE [LARGE SCALE GENOMIC DNA]</scope>
</reference>
<accession>A0ACC0BQS2</accession>
<evidence type="ECO:0000313" key="2">
    <source>
        <dbReference type="Proteomes" id="UP001060085"/>
    </source>
</evidence>
<protein>
    <submittedName>
        <fullName evidence="1">Uncharacterized protein</fullName>
    </submittedName>
</protein>
<keyword evidence="2" id="KW-1185">Reference proteome</keyword>
<gene>
    <name evidence="1" type="ORF">M9H77_05893</name>
</gene>